<dbReference type="AlphaFoldDB" id="A0A1H1LG63"/>
<dbReference type="STRING" id="1250231.SAMN04488552_0768"/>
<protein>
    <submittedName>
        <fullName evidence="2">Por secretion system C-terminal sorting domain-containing protein</fullName>
    </submittedName>
</protein>
<name>A0A1H1LG63_9FLAO</name>
<proteinExistence type="predicted"/>
<organism evidence="2 3">
    <name type="scientific">Christiangramia echinicola</name>
    <dbReference type="NCBI Taxonomy" id="279359"/>
    <lineage>
        <taxon>Bacteria</taxon>
        <taxon>Pseudomonadati</taxon>
        <taxon>Bacteroidota</taxon>
        <taxon>Flavobacteriia</taxon>
        <taxon>Flavobacteriales</taxon>
        <taxon>Flavobacteriaceae</taxon>
        <taxon>Christiangramia</taxon>
    </lineage>
</organism>
<keyword evidence="3" id="KW-1185">Reference proteome</keyword>
<dbReference type="NCBIfam" id="TIGR04183">
    <property type="entry name" value="Por_Secre_tail"/>
    <property type="match status" value="1"/>
</dbReference>
<dbReference type="RefSeq" id="WP_089661361.1">
    <property type="nucleotide sequence ID" value="NZ_LT629745.1"/>
</dbReference>
<gene>
    <name evidence="2" type="ORF">SAMN04488552_0768</name>
</gene>
<dbReference type="Proteomes" id="UP000198858">
    <property type="component" value="Chromosome I"/>
</dbReference>
<keyword evidence="1" id="KW-0732">Signal</keyword>
<evidence type="ECO:0000256" key="1">
    <source>
        <dbReference type="ARBA" id="ARBA00022729"/>
    </source>
</evidence>
<dbReference type="EMBL" id="LT629745">
    <property type="protein sequence ID" value="SDR73302.1"/>
    <property type="molecule type" value="Genomic_DNA"/>
</dbReference>
<sequence length="228" mass="26151">MKFESPKGYHRQLLVAADASTTNGFDLGYDAPLIENNVEDIYWLIDDTEFVIQAVPDFNLNQVLPLGIKISETGDYTIKIDEVENIDAGFDIYLKDLRTDEYFNITKEAYKATAEETGFFNERYQIVFRKEQVEKPTEEKPEIVLDDSLLGLQYLKESDEISLFNPDLMNVDFVELYSISGQKIKTFKDVPSEESILLRINQKLSSAVYIVKVYSGEKVISKKVIITK</sequence>
<reference evidence="2 3" key="1">
    <citation type="submission" date="2016-10" db="EMBL/GenBank/DDBJ databases">
        <authorList>
            <person name="Varghese N."/>
            <person name="Submissions S."/>
        </authorList>
    </citation>
    <scope>NUCLEOTIDE SEQUENCE [LARGE SCALE GENOMIC DNA]</scope>
    <source>
        <strain evidence="2 3">Mar_2010_102</strain>
    </source>
</reference>
<evidence type="ECO:0000313" key="2">
    <source>
        <dbReference type="EMBL" id="SDR73302.1"/>
    </source>
</evidence>
<dbReference type="InterPro" id="IPR026444">
    <property type="entry name" value="Secre_tail"/>
</dbReference>
<evidence type="ECO:0000313" key="3">
    <source>
        <dbReference type="Proteomes" id="UP000198858"/>
    </source>
</evidence>
<accession>A0A1H1LG63</accession>